<accession>A0AAW1YKY6</accession>
<keyword evidence="2" id="KW-1185">Reference proteome</keyword>
<gene>
    <name evidence="1" type="ORF">M0R45_004787</name>
</gene>
<protein>
    <submittedName>
        <fullName evidence="1">Uncharacterized protein</fullName>
    </submittedName>
</protein>
<organism evidence="1 2">
    <name type="scientific">Rubus argutus</name>
    <name type="common">Southern blackberry</name>
    <dbReference type="NCBI Taxonomy" id="59490"/>
    <lineage>
        <taxon>Eukaryota</taxon>
        <taxon>Viridiplantae</taxon>
        <taxon>Streptophyta</taxon>
        <taxon>Embryophyta</taxon>
        <taxon>Tracheophyta</taxon>
        <taxon>Spermatophyta</taxon>
        <taxon>Magnoliopsida</taxon>
        <taxon>eudicotyledons</taxon>
        <taxon>Gunneridae</taxon>
        <taxon>Pentapetalae</taxon>
        <taxon>rosids</taxon>
        <taxon>fabids</taxon>
        <taxon>Rosales</taxon>
        <taxon>Rosaceae</taxon>
        <taxon>Rosoideae</taxon>
        <taxon>Rosoideae incertae sedis</taxon>
        <taxon>Rubus</taxon>
    </lineage>
</organism>
<dbReference type="AlphaFoldDB" id="A0AAW1YKY6"/>
<comment type="caution">
    <text evidence="1">The sequence shown here is derived from an EMBL/GenBank/DDBJ whole genome shotgun (WGS) entry which is preliminary data.</text>
</comment>
<sequence>MPEEPSQLLSMFFQTESELIGNVTARVAANLVLFPTRPSNHDAYRNDNSADLGQLGELFIELRDMAVGCLLGDDNDREVQIGIERKGLASYSLFFFFLTKRRNKIYRLDHF</sequence>
<proteinExistence type="predicted"/>
<evidence type="ECO:0000313" key="2">
    <source>
        <dbReference type="Proteomes" id="UP001457282"/>
    </source>
</evidence>
<dbReference type="EMBL" id="JBEDUW010000001">
    <property type="protein sequence ID" value="KAK9949254.1"/>
    <property type="molecule type" value="Genomic_DNA"/>
</dbReference>
<reference evidence="1 2" key="1">
    <citation type="journal article" date="2023" name="G3 (Bethesda)">
        <title>A chromosome-length genome assembly and annotation of blackberry (Rubus argutus, cv. 'Hillquist').</title>
        <authorList>
            <person name="Bruna T."/>
            <person name="Aryal R."/>
            <person name="Dudchenko O."/>
            <person name="Sargent D.J."/>
            <person name="Mead D."/>
            <person name="Buti M."/>
            <person name="Cavallini A."/>
            <person name="Hytonen T."/>
            <person name="Andres J."/>
            <person name="Pham M."/>
            <person name="Weisz D."/>
            <person name="Mascagni F."/>
            <person name="Usai G."/>
            <person name="Natali L."/>
            <person name="Bassil N."/>
            <person name="Fernandez G.E."/>
            <person name="Lomsadze A."/>
            <person name="Armour M."/>
            <person name="Olukolu B."/>
            <person name="Poorten T."/>
            <person name="Britton C."/>
            <person name="Davik J."/>
            <person name="Ashrafi H."/>
            <person name="Aiden E.L."/>
            <person name="Borodovsky M."/>
            <person name="Worthington M."/>
        </authorList>
    </citation>
    <scope>NUCLEOTIDE SEQUENCE [LARGE SCALE GENOMIC DNA]</scope>
    <source>
        <strain evidence="1">PI 553951</strain>
    </source>
</reference>
<name>A0AAW1YKY6_RUBAR</name>
<dbReference type="Proteomes" id="UP001457282">
    <property type="component" value="Unassembled WGS sequence"/>
</dbReference>
<evidence type="ECO:0000313" key="1">
    <source>
        <dbReference type="EMBL" id="KAK9949254.1"/>
    </source>
</evidence>